<dbReference type="InterPro" id="IPR003593">
    <property type="entry name" value="AAA+_ATPase"/>
</dbReference>
<dbReference type="SMART" id="SM00382">
    <property type="entry name" value="AAA"/>
    <property type="match status" value="1"/>
</dbReference>
<feature type="domain" description="ABC transporter" evidence="4">
    <location>
        <begin position="10"/>
        <end position="263"/>
    </location>
</feature>
<proteinExistence type="predicted"/>
<keyword evidence="1" id="KW-0813">Transport</keyword>
<dbReference type="PROSITE" id="PS50893">
    <property type="entry name" value="ABC_TRANSPORTER_2"/>
    <property type="match status" value="1"/>
</dbReference>
<gene>
    <name evidence="5" type="ORF">ACFOSB_09405</name>
</gene>
<evidence type="ECO:0000259" key="4">
    <source>
        <dbReference type="PROSITE" id="PS50893"/>
    </source>
</evidence>
<dbReference type="GO" id="GO:0005524">
    <property type="term" value="F:ATP binding"/>
    <property type="evidence" value="ECO:0007669"/>
    <property type="project" value="UniProtKB-KW"/>
</dbReference>
<keyword evidence="2" id="KW-0547">Nucleotide-binding</keyword>
<organism evidence="5 6">
    <name type="scientific">Deinococcus rufus</name>
    <dbReference type="NCBI Taxonomy" id="2136097"/>
    <lineage>
        <taxon>Bacteria</taxon>
        <taxon>Thermotogati</taxon>
        <taxon>Deinococcota</taxon>
        <taxon>Deinococci</taxon>
        <taxon>Deinococcales</taxon>
        <taxon>Deinococcaceae</taxon>
        <taxon>Deinococcus</taxon>
    </lineage>
</organism>
<accession>A0ABV7ZAC0</accession>
<dbReference type="InterPro" id="IPR027417">
    <property type="entry name" value="P-loop_NTPase"/>
</dbReference>
<evidence type="ECO:0000256" key="3">
    <source>
        <dbReference type="ARBA" id="ARBA00022840"/>
    </source>
</evidence>
<dbReference type="RefSeq" id="WP_322472525.1">
    <property type="nucleotide sequence ID" value="NZ_JBHRZG010000010.1"/>
</dbReference>
<comment type="caution">
    <text evidence="5">The sequence shown here is derived from an EMBL/GenBank/DDBJ whole genome shotgun (WGS) entry which is preliminary data.</text>
</comment>
<evidence type="ECO:0000256" key="2">
    <source>
        <dbReference type="ARBA" id="ARBA00022741"/>
    </source>
</evidence>
<keyword evidence="3 5" id="KW-0067">ATP-binding</keyword>
<dbReference type="SUPFAM" id="SSF52540">
    <property type="entry name" value="P-loop containing nucleoside triphosphate hydrolases"/>
    <property type="match status" value="1"/>
</dbReference>
<evidence type="ECO:0000313" key="6">
    <source>
        <dbReference type="Proteomes" id="UP001595803"/>
    </source>
</evidence>
<dbReference type="Proteomes" id="UP001595803">
    <property type="component" value="Unassembled WGS sequence"/>
</dbReference>
<reference evidence="6" key="1">
    <citation type="journal article" date="2019" name="Int. J. Syst. Evol. Microbiol.">
        <title>The Global Catalogue of Microorganisms (GCM) 10K type strain sequencing project: providing services to taxonomists for standard genome sequencing and annotation.</title>
        <authorList>
            <consortium name="The Broad Institute Genomics Platform"/>
            <consortium name="The Broad Institute Genome Sequencing Center for Infectious Disease"/>
            <person name="Wu L."/>
            <person name="Ma J."/>
        </authorList>
    </citation>
    <scope>NUCLEOTIDE SEQUENCE [LARGE SCALE GENOMIC DNA]</scope>
    <source>
        <strain evidence="6">CCTCC AB 2017081</strain>
    </source>
</reference>
<protein>
    <submittedName>
        <fullName evidence="5">ATP-binding cassette domain-containing protein</fullName>
    </submittedName>
</protein>
<dbReference type="Gene3D" id="3.40.50.300">
    <property type="entry name" value="P-loop containing nucleotide triphosphate hydrolases"/>
    <property type="match status" value="1"/>
</dbReference>
<dbReference type="InterPro" id="IPR050763">
    <property type="entry name" value="ABC_transporter_ATP-binding"/>
</dbReference>
<keyword evidence="6" id="KW-1185">Reference proteome</keyword>
<dbReference type="EMBL" id="JBHRZG010000010">
    <property type="protein sequence ID" value="MFC3833071.1"/>
    <property type="molecule type" value="Genomic_DNA"/>
</dbReference>
<dbReference type="CDD" id="cd03267">
    <property type="entry name" value="ABC_NatA_like"/>
    <property type="match status" value="1"/>
</dbReference>
<dbReference type="Pfam" id="PF00005">
    <property type="entry name" value="ABC_tran"/>
    <property type="match status" value="1"/>
</dbReference>
<dbReference type="InterPro" id="IPR003439">
    <property type="entry name" value="ABC_transporter-like_ATP-bd"/>
</dbReference>
<dbReference type="PANTHER" id="PTHR42711">
    <property type="entry name" value="ABC TRANSPORTER ATP-BINDING PROTEIN"/>
    <property type="match status" value="1"/>
</dbReference>
<evidence type="ECO:0000313" key="5">
    <source>
        <dbReference type="EMBL" id="MFC3833071.1"/>
    </source>
</evidence>
<sequence length="345" mass="37506">MTTSPPDAAVHVRDLKKRYAVHEKEPGVLGSLKSFVNRKTRQVEAVRGVSFDLQPGEVVGFLGPNGAGKTTTLKMLSGLLHPSEGTARVAGFDPRRRETAFLKQITLVMGQKQQLIWDLPALDSFLVNQAIYEIPDQQYRDTMREFTEVLDLGGILTKQVRKLSLGERMKCELAAALLHRPQVLFLDEPTIGLDVNMQEAVRDFVREYNRRYGATVMLTSHYMADVTALAQRILVIDAGTLVFDGDLAALAGQGSGGKTIRVQLRQPTPAHALAAYGQVVSTDGLSAELTVPRAEVSARAARLLADLDVADLTVEDPPIETVMAELFGANRPGTAVTGPEPEVPA</sequence>
<evidence type="ECO:0000256" key="1">
    <source>
        <dbReference type="ARBA" id="ARBA00022448"/>
    </source>
</evidence>
<name>A0ABV7ZAC0_9DEIO</name>
<dbReference type="PANTHER" id="PTHR42711:SF4">
    <property type="entry name" value="ABC TRANSPORTER RELATED"/>
    <property type="match status" value="1"/>
</dbReference>